<dbReference type="Pfam" id="PF24365">
    <property type="entry name" value="DUF7521"/>
    <property type="match status" value="1"/>
</dbReference>
<accession>A0A1N7E162</accession>
<sequence>MQVIEITYIVLSAVLAATGLTMVGLAMRAYLQTNRRSMLVLCIGFSILVAAAIATTFSAFLYDFQNSRVLLTVNYGVSTIGYLFVIYSVTGAD</sequence>
<protein>
    <submittedName>
        <fullName evidence="2">Uncharacterized protein</fullName>
    </submittedName>
</protein>
<dbReference type="AlphaFoldDB" id="A0A1N7E162"/>
<dbReference type="InterPro" id="IPR055943">
    <property type="entry name" value="DUF7521"/>
</dbReference>
<dbReference type="EMBL" id="FTNO01000005">
    <property type="protein sequence ID" value="SIR81819.1"/>
    <property type="molecule type" value="Genomic_DNA"/>
</dbReference>
<keyword evidence="1" id="KW-0812">Transmembrane</keyword>
<evidence type="ECO:0000256" key="1">
    <source>
        <dbReference type="SAM" id="Phobius"/>
    </source>
</evidence>
<feature type="transmembrane region" description="Helical" evidence="1">
    <location>
        <begin position="38"/>
        <end position="62"/>
    </location>
</feature>
<evidence type="ECO:0000313" key="3">
    <source>
        <dbReference type="Proteomes" id="UP000186914"/>
    </source>
</evidence>
<dbReference type="Proteomes" id="UP000186914">
    <property type="component" value="Unassembled WGS sequence"/>
</dbReference>
<dbReference type="RefSeq" id="WP_076431798.1">
    <property type="nucleotide sequence ID" value="NZ_FTNO01000005.1"/>
</dbReference>
<dbReference type="OrthoDB" id="201542at2157"/>
<gene>
    <name evidence="2" type="ORF">SAMN05421858_3931</name>
</gene>
<proteinExistence type="predicted"/>
<evidence type="ECO:0000313" key="2">
    <source>
        <dbReference type="EMBL" id="SIR81819.1"/>
    </source>
</evidence>
<name>A0A1N7E162_9EURY</name>
<organism evidence="2 3">
    <name type="scientific">Haladaptatus litoreus</name>
    <dbReference type="NCBI Taxonomy" id="553468"/>
    <lineage>
        <taxon>Archaea</taxon>
        <taxon>Methanobacteriati</taxon>
        <taxon>Methanobacteriota</taxon>
        <taxon>Stenosarchaea group</taxon>
        <taxon>Halobacteria</taxon>
        <taxon>Halobacteriales</taxon>
        <taxon>Haladaptataceae</taxon>
        <taxon>Haladaptatus</taxon>
    </lineage>
</organism>
<keyword evidence="3" id="KW-1185">Reference proteome</keyword>
<keyword evidence="1" id="KW-1133">Transmembrane helix</keyword>
<feature type="transmembrane region" description="Helical" evidence="1">
    <location>
        <begin position="6"/>
        <end position="26"/>
    </location>
</feature>
<keyword evidence="1" id="KW-0472">Membrane</keyword>
<reference evidence="3" key="1">
    <citation type="submission" date="2017-01" db="EMBL/GenBank/DDBJ databases">
        <authorList>
            <person name="Varghese N."/>
            <person name="Submissions S."/>
        </authorList>
    </citation>
    <scope>NUCLEOTIDE SEQUENCE [LARGE SCALE GENOMIC DNA]</scope>
    <source>
        <strain evidence="3">CGMCC 1.7737</strain>
    </source>
</reference>
<feature type="transmembrane region" description="Helical" evidence="1">
    <location>
        <begin position="68"/>
        <end position="89"/>
    </location>
</feature>